<dbReference type="GO" id="GO:0016491">
    <property type="term" value="F:oxidoreductase activity"/>
    <property type="evidence" value="ECO:0007669"/>
    <property type="project" value="InterPro"/>
</dbReference>
<proteinExistence type="predicted"/>
<name>A0A3M2LAF2_9NOCA</name>
<feature type="binding site" evidence="1">
    <location>
        <position position="255"/>
    </location>
    <ligand>
        <name>[2Fe-2S] cluster</name>
        <dbReference type="ChEBI" id="CHEBI:190135"/>
    </ligand>
</feature>
<feature type="domain" description="FAD-binding FR-type" evidence="2">
    <location>
        <begin position="17"/>
        <end position="114"/>
    </location>
</feature>
<organism evidence="3 4">
    <name type="scientific">Nocardia stercoris</name>
    <dbReference type="NCBI Taxonomy" id="2483361"/>
    <lineage>
        <taxon>Bacteria</taxon>
        <taxon>Bacillati</taxon>
        <taxon>Actinomycetota</taxon>
        <taxon>Actinomycetes</taxon>
        <taxon>Mycobacteriales</taxon>
        <taxon>Nocardiaceae</taxon>
        <taxon>Nocardia</taxon>
    </lineage>
</organism>
<keyword evidence="1" id="KW-0408">Iron</keyword>
<feature type="binding site" evidence="1">
    <location>
        <position position="250"/>
    </location>
    <ligand>
        <name>[2Fe-2S] cluster</name>
        <dbReference type="ChEBI" id="CHEBI:190135"/>
    </ligand>
</feature>
<dbReference type="GO" id="GO:0051537">
    <property type="term" value="F:2 iron, 2 sulfur cluster binding"/>
    <property type="evidence" value="ECO:0007669"/>
    <property type="project" value="UniProtKB-KW"/>
</dbReference>
<dbReference type="Gene3D" id="3.40.50.80">
    <property type="entry name" value="Nucleotide-binding domain of ferredoxin-NADP reductase (FNR) module"/>
    <property type="match status" value="1"/>
</dbReference>
<dbReference type="SUPFAM" id="SSF63380">
    <property type="entry name" value="Riboflavin synthase domain-like"/>
    <property type="match status" value="1"/>
</dbReference>
<dbReference type="InterPro" id="IPR039261">
    <property type="entry name" value="FNR_nucleotide-bd"/>
</dbReference>
<dbReference type="PIRSF" id="PIRSF006816">
    <property type="entry name" value="Cyc3_hyd_g"/>
    <property type="match status" value="1"/>
</dbReference>
<dbReference type="InterPro" id="IPR019480">
    <property type="entry name" value="Dihydroorotate_DH_Fe-S-bd"/>
</dbReference>
<keyword evidence="1" id="KW-0001">2Fe-2S</keyword>
<dbReference type="RefSeq" id="WP_122187742.1">
    <property type="nucleotide sequence ID" value="NZ_RFFH01000003.1"/>
</dbReference>
<dbReference type="OrthoDB" id="9796486at2"/>
<dbReference type="AlphaFoldDB" id="A0A3M2LAF2"/>
<evidence type="ECO:0000256" key="1">
    <source>
        <dbReference type="PIRSR" id="PIRSR006816-2"/>
    </source>
</evidence>
<dbReference type="InterPro" id="IPR001433">
    <property type="entry name" value="OxRdtase_FAD/NAD-bd"/>
</dbReference>
<dbReference type="PANTHER" id="PTHR43513">
    <property type="entry name" value="DIHYDROOROTATE DEHYDROGENASE B (NAD(+)), ELECTRON TRANSFER SUBUNIT"/>
    <property type="match status" value="1"/>
</dbReference>
<evidence type="ECO:0000313" key="4">
    <source>
        <dbReference type="Proteomes" id="UP000279275"/>
    </source>
</evidence>
<dbReference type="Pfam" id="PF00175">
    <property type="entry name" value="NAD_binding_1"/>
    <property type="match status" value="1"/>
</dbReference>
<feature type="binding site" evidence="1">
    <location>
        <position position="258"/>
    </location>
    <ligand>
        <name>[2Fe-2S] cluster</name>
        <dbReference type="ChEBI" id="CHEBI:190135"/>
    </ligand>
</feature>
<dbReference type="GO" id="GO:0050660">
    <property type="term" value="F:flavin adenine dinucleotide binding"/>
    <property type="evidence" value="ECO:0007669"/>
    <property type="project" value="InterPro"/>
</dbReference>
<dbReference type="SUPFAM" id="SSF52343">
    <property type="entry name" value="Ferredoxin reductase-like, C-terminal NADP-linked domain"/>
    <property type="match status" value="1"/>
</dbReference>
<comment type="caution">
    <text evidence="3">The sequence shown here is derived from an EMBL/GenBank/DDBJ whole genome shotgun (WGS) entry which is preliminary data.</text>
</comment>
<dbReference type="InterPro" id="IPR050353">
    <property type="entry name" value="PyrK_electron_transfer"/>
</dbReference>
<feature type="binding site" evidence="1">
    <location>
        <position position="266"/>
    </location>
    <ligand>
        <name>[2Fe-2S] cluster</name>
        <dbReference type="ChEBI" id="CHEBI:190135"/>
    </ligand>
</feature>
<keyword evidence="1" id="KW-0411">Iron-sulfur</keyword>
<dbReference type="Proteomes" id="UP000279275">
    <property type="component" value="Unassembled WGS sequence"/>
</dbReference>
<dbReference type="GO" id="GO:0046872">
    <property type="term" value="F:metal ion binding"/>
    <property type="evidence" value="ECO:0007669"/>
    <property type="project" value="UniProtKB-KW"/>
</dbReference>
<dbReference type="Pfam" id="PF10418">
    <property type="entry name" value="DHODB_Fe-S_bind"/>
    <property type="match status" value="1"/>
</dbReference>
<keyword evidence="4" id="KW-1185">Reference proteome</keyword>
<evidence type="ECO:0000313" key="3">
    <source>
        <dbReference type="EMBL" id="RMI33543.1"/>
    </source>
</evidence>
<dbReference type="CDD" id="cd06221">
    <property type="entry name" value="sulfite_reductase_like"/>
    <property type="match status" value="1"/>
</dbReference>
<keyword evidence="1" id="KW-0479">Metal-binding</keyword>
<dbReference type="PROSITE" id="PS51384">
    <property type="entry name" value="FAD_FR"/>
    <property type="match status" value="1"/>
</dbReference>
<dbReference type="Gene3D" id="2.40.30.10">
    <property type="entry name" value="Translation factors"/>
    <property type="match status" value="1"/>
</dbReference>
<gene>
    <name evidence="3" type="ORF">EBN03_10545</name>
</gene>
<dbReference type="InterPro" id="IPR017927">
    <property type="entry name" value="FAD-bd_FR_type"/>
</dbReference>
<sequence>MTTVDTSAASPDAAETDVMLPYRVVARTRQTGDTVTLTLEPERRAVRHFRPGQFMMLYRFGVGEIPMSISGDPHHGDLLEHTIRAVGAVSRALQDTPVGGRVGVRGPFGVGWDLESAGGRDLVIVGGGCGAAPLRPVVLGALGARATFGRVVVIMGARTPADLMFAAEQQQWAATGSAEVYRTVDTAGPGWTGAVGVVTEPLAGLTLDPSRTTAFVCGPEAMIRFCARTLLRHGVAATDIRVSLERNMQCGVGHCGHCQLGPLLLCRDGPVTDYATAGPLLEVEEL</sequence>
<dbReference type="InterPro" id="IPR017938">
    <property type="entry name" value="Riboflavin_synthase-like_b-brl"/>
</dbReference>
<protein>
    <submittedName>
        <fullName evidence="3">Oxidoreductase</fullName>
    </submittedName>
</protein>
<dbReference type="GO" id="GO:0006221">
    <property type="term" value="P:pyrimidine nucleotide biosynthetic process"/>
    <property type="evidence" value="ECO:0007669"/>
    <property type="project" value="InterPro"/>
</dbReference>
<reference evidence="3 4" key="1">
    <citation type="submission" date="2018-10" db="EMBL/GenBank/DDBJ databases">
        <title>Isolation from cow dung.</title>
        <authorList>
            <person name="Ling L."/>
        </authorList>
    </citation>
    <scope>NUCLEOTIDE SEQUENCE [LARGE SCALE GENOMIC DNA]</scope>
    <source>
        <strain evidence="3 4">NEAU-LL90</strain>
    </source>
</reference>
<accession>A0A3M2LAF2</accession>
<evidence type="ECO:0000259" key="2">
    <source>
        <dbReference type="PROSITE" id="PS51384"/>
    </source>
</evidence>
<dbReference type="InterPro" id="IPR012165">
    <property type="entry name" value="Cyt_c3_hydrogenase_gsu"/>
</dbReference>
<comment type="cofactor">
    <cofactor evidence="1">
        <name>[2Fe-2S] cluster</name>
        <dbReference type="ChEBI" id="CHEBI:190135"/>
    </cofactor>
    <text evidence="1">Binds 1 [2Fe-2S] cluster per subunit.</text>
</comment>
<dbReference type="EMBL" id="RFFH01000003">
    <property type="protein sequence ID" value="RMI33543.1"/>
    <property type="molecule type" value="Genomic_DNA"/>
</dbReference>